<evidence type="ECO:0000259" key="5">
    <source>
        <dbReference type="PROSITE" id="PS50850"/>
    </source>
</evidence>
<accession>A0A3M6R9M9</accession>
<keyword evidence="3 4" id="KW-0472">Membrane</keyword>
<evidence type="ECO:0000256" key="2">
    <source>
        <dbReference type="ARBA" id="ARBA00022989"/>
    </source>
</evidence>
<evidence type="ECO:0000256" key="3">
    <source>
        <dbReference type="ARBA" id="ARBA00023136"/>
    </source>
</evidence>
<dbReference type="RefSeq" id="WP_122245297.1">
    <property type="nucleotide sequence ID" value="NZ_RDQJ01000014.1"/>
</dbReference>
<dbReference type="InterPro" id="IPR020846">
    <property type="entry name" value="MFS_dom"/>
</dbReference>
<evidence type="ECO:0000256" key="4">
    <source>
        <dbReference type="SAM" id="Phobius"/>
    </source>
</evidence>
<dbReference type="AlphaFoldDB" id="A0A3M6R9M9"/>
<dbReference type="EMBL" id="RDQJ01000014">
    <property type="protein sequence ID" value="RMX11619.1"/>
    <property type="molecule type" value="Genomic_DNA"/>
</dbReference>
<dbReference type="Proteomes" id="UP000275180">
    <property type="component" value="Unassembled WGS sequence"/>
</dbReference>
<keyword evidence="1 4" id="KW-0812">Transmembrane</keyword>
<protein>
    <recommendedName>
        <fullName evidence="5">Major facilitator superfamily (MFS) profile domain-containing protein</fullName>
    </recommendedName>
</protein>
<name>A0A3M6R9M9_9BURK</name>
<dbReference type="PROSITE" id="PS50850">
    <property type="entry name" value="MFS"/>
    <property type="match status" value="1"/>
</dbReference>
<dbReference type="GO" id="GO:0022857">
    <property type="term" value="F:transmembrane transporter activity"/>
    <property type="evidence" value="ECO:0007669"/>
    <property type="project" value="InterPro"/>
</dbReference>
<feature type="transmembrane region" description="Helical" evidence="4">
    <location>
        <begin position="14"/>
        <end position="36"/>
    </location>
</feature>
<comment type="caution">
    <text evidence="6">The sequence shown here is derived from an EMBL/GenBank/DDBJ whole genome shotgun (WGS) entry which is preliminary data.</text>
</comment>
<dbReference type="InterPro" id="IPR036259">
    <property type="entry name" value="MFS_trans_sf"/>
</dbReference>
<evidence type="ECO:0000313" key="6">
    <source>
        <dbReference type="EMBL" id="RMX11619.1"/>
    </source>
</evidence>
<evidence type="ECO:0000256" key="1">
    <source>
        <dbReference type="ARBA" id="ARBA00022692"/>
    </source>
</evidence>
<keyword evidence="2 4" id="KW-1133">Transmembrane helix</keyword>
<feature type="domain" description="Major facilitator superfamily (MFS) profile" evidence="5">
    <location>
        <begin position="1"/>
        <end position="59"/>
    </location>
</feature>
<proteinExistence type="predicted"/>
<dbReference type="SUPFAM" id="SSF103473">
    <property type="entry name" value="MFS general substrate transporter"/>
    <property type="match status" value="1"/>
</dbReference>
<gene>
    <name evidence="6" type="ORF">EBQ34_09935</name>
</gene>
<reference evidence="6 7" key="1">
    <citation type="submission" date="2018-10" db="EMBL/GenBank/DDBJ databases">
        <title>Comamonadaceae CDC group NO-1 genome sequencing and assembly.</title>
        <authorList>
            <person name="Bernier A.-M."/>
            <person name="Bernard K."/>
        </authorList>
    </citation>
    <scope>NUCLEOTIDE SEQUENCE [LARGE SCALE GENOMIC DNA]</scope>
    <source>
        <strain evidence="6 7">NML180582</strain>
    </source>
</reference>
<sequence length="59" mass="6546">MLGIPLGRAMGQWLGWRAAFAGIGAVALLLLLWWLLPCLPSERSGPLRSLRCCLAARRW</sequence>
<organism evidence="6 7">
    <name type="scientific">Vandammella animalimorsus</name>
    <dbReference type="NCBI Taxonomy" id="2029117"/>
    <lineage>
        <taxon>Bacteria</taxon>
        <taxon>Pseudomonadati</taxon>
        <taxon>Pseudomonadota</taxon>
        <taxon>Betaproteobacteria</taxon>
        <taxon>Burkholderiales</taxon>
        <taxon>Comamonadaceae</taxon>
        <taxon>Vandammella</taxon>
    </lineage>
</organism>
<evidence type="ECO:0000313" key="7">
    <source>
        <dbReference type="Proteomes" id="UP000275180"/>
    </source>
</evidence>